<evidence type="ECO:0000313" key="7">
    <source>
        <dbReference type="Proteomes" id="UP000620124"/>
    </source>
</evidence>
<dbReference type="GO" id="GO:0051750">
    <property type="term" value="F:delta(3,5)-delta(2,4)-dienoyl-CoA isomerase activity"/>
    <property type="evidence" value="ECO:0007669"/>
    <property type="project" value="TreeGrafter"/>
</dbReference>
<proteinExistence type="inferred from homology"/>
<dbReference type="GO" id="GO:0005739">
    <property type="term" value="C:mitochondrion"/>
    <property type="evidence" value="ECO:0007669"/>
    <property type="project" value="TreeGrafter"/>
</dbReference>
<dbReference type="EMBL" id="JACAZI010000007">
    <property type="protein sequence ID" value="KAF7356486.1"/>
    <property type="molecule type" value="Genomic_DNA"/>
</dbReference>
<dbReference type="Proteomes" id="UP000620124">
    <property type="component" value="Unassembled WGS sequence"/>
</dbReference>
<dbReference type="PANTHER" id="PTHR43149">
    <property type="entry name" value="ENOYL-COA HYDRATASE"/>
    <property type="match status" value="1"/>
</dbReference>
<dbReference type="PANTHER" id="PTHR43149:SF1">
    <property type="entry name" value="DELTA(3,5)-DELTA(2,4)-DIENOYL-COA ISOMERASE, MITOCHONDRIAL"/>
    <property type="match status" value="1"/>
</dbReference>
<dbReference type="OrthoDB" id="14970at2759"/>
<dbReference type="AlphaFoldDB" id="A0A8H7D2C0"/>
<keyword evidence="7" id="KW-1185">Reference proteome</keyword>
<dbReference type="Pfam" id="PF00378">
    <property type="entry name" value="ECH_1"/>
    <property type="match status" value="1"/>
</dbReference>
<dbReference type="GO" id="GO:0006635">
    <property type="term" value="P:fatty acid beta-oxidation"/>
    <property type="evidence" value="ECO:0007669"/>
    <property type="project" value="UniProtKB-UniPathway"/>
</dbReference>
<evidence type="ECO:0000256" key="3">
    <source>
        <dbReference type="ARBA" id="ARBA00022832"/>
    </source>
</evidence>
<keyword evidence="3" id="KW-0276">Fatty acid metabolism</keyword>
<dbReference type="InterPro" id="IPR045002">
    <property type="entry name" value="Ech1-like"/>
</dbReference>
<accession>A0A8H7D2C0</accession>
<dbReference type="InterPro" id="IPR014748">
    <property type="entry name" value="Enoyl-CoA_hydra_C"/>
</dbReference>
<gene>
    <name evidence="6" type="ORF">MVEN_00981700</name>
</gene>
<keyword evidence="5 6" id="KW-0413">Isomerase</keyword>
<evidence type="ECO:0000256" key="1">
    <source>
        <dbReference type="ARBA" id="ARBA00005005"/>
    </source>
</evidence>
<dbReference type="Gene3D" id="1.10.12.10">
    <property type="entry name" value="Lyase 2-enoyl-coa Hydratase, Chain A, domain 2"/>
    <property type="match status" value="1"/>
</dbReference>
<sequence>MSIAEGLASKWISVSEPTPHVLHVELCRKPVNAFSAEFWREYSALFDRITREGRDVRAVVLSSTLPKLFTAGIDMGDLSAVQNPEAPDAARASLSNFHFITEFQSAIGAVERCRFPVIAAIHGTVIGLGLDIVAACDIRYGADNAQFTIKEVDAGLAADIGILGYLPKITGNHSLARELAYTSRIFTAQEALHLGFLSKVVPGGQSEVIKAALDLACVIAQKSPLAVSGTKRIMTHARDHSVQENLEYTALWNSSALQTNASCFSPAPVIILIFPSSKDVLESLRATKAKVNPLFNPLVKSKL</sequence>
<evidence type="ECO:0000313" key="6">
    <source>
        <dbReference type="EMBL" id="KAF7356486.1"/>
    </source>
</evidence>
<evidence type="ECO:0000256" key="4">
    <source>
        <dbReference type="ARBA" id="ARBA00023098"/>
    </source>
</evidence>
<protein>
    <submittedName>
        <fullName evidence="6">Delta-2 dienoyl-CoA isomerase</fullName>
    </submittedName>
</protein>
<name>A0A8H7D2C0_9AGAR</name>
<dbReference type="CDD" id="cd06558">
    <property type="entry name" value="crotonase-like"/>
    <property type="match status" value="1"/>
</dbReference>
<dbReference type="SUPFAM" id="SSF52096">
    <property type="entry name" value="ClpP/crotonase"/>
    <property type="match status" value="1"/>
</dbReference>
<dbReference type="Gene3D" id="3.90.226.10">
    <property type="entry name" value="2-enoyl-CoA Hydratase, Chain A, domain 1"/>
    <property type="match status" value="1"/>
</dbReference>
<organism evidence="6 7">
    <name type="scientific">Mycena venus</name>
    <dbReference type="NCBI Taxonomy" id="2733690"/>
    <lineage>
        <taxon>Eukaryota</taxon>
        <taxon>Fungi</taxon>
        <taxon>Dikarya</taxon>
        <taxon>Basidiomycota</taxon>
        <taxon>Agaricomycotina</taxon>
        <taxon>Agaricomycetes</taxon>
        <taxon>Agaricomycetidae</taxon>
        <taxon>Agaricales</taxon>
        <taxon>Marasmiineae</taxon>
        <taxon>Mycenaceae</taxon>
        <taxon>Mycena</taxon>
    </lineage>
</organism>
<dbReference type="InterPro" id="IPR001753">
    <property type="entry name" value="Enoyl-CoA_hydra/iso"/>
</dbReference>
<dbReference type="InterPro" id="IPR029045">
    <property type="entry name" value="ClpP/crotonase-like_dom_sf"/>
</dbReference>
<comment type="similarity">
    <text evidence="2">Belongs to the enoyl-CoA hydratase/isomerase family.</text>
</comment>
<evidence type="ECO:0000256" key="2">
    <source>
        <dbReference type="ARBA" id="ARBA00005254"/>
    </source>
</evidence>
<comment type="pathway">
    <text evidence="1">Lipid metabolism; fatty acid beta-oxidation.</text>
</comment>
<comment type="caution">
    <text evidence="6">The sequence shown here is derived from an EMBL/GenBank/DDBJ whole genome shotgun (WGS) entry which is preliminary data.</text>
</comment>
<dbReference type="FunFam" id="1.10.12.10:FF:000004">
    <property type="entry name" value="Delta3,5-delta2,4-dienoyl-CoA isomerase"/>
    <property type="match status" value="1"/>
</dbReference>
<dbReference type="UniPathway" id="UPA00659"/>
<keyword evidence="4" id="KW-0443">Lipid metabolism</keyword>
<reference evidence="6" key="1">
    <citation type="submission" date="2020-05" db="EMBL/GenBank/DDBJ databases">
        <title>Mycena genomes resolve the evolution of fungal bioluminescence.</title>
        <authorList>
            <person name="Tsai I.J."/>
        </authorList>
    </citation>
    <scope>NUCLEOTIDE SEQUENCE</scope>
    <source>
        <strain evidence="6">CCC161011</strain>
    </source>
</reference>
<evidence type="ECO:0000256" key="5">
    <source>
        <dbReference type="ARBA" id="ARBA00023235"/>
    </source>
</evidence>